<evidence type="ECO:0000256" key="5">
    <source>
        <dbReference type="PROSITE-ProRule" id="PRU01026"/>
    </source>
</evidence>
<dbReference type="EMBL" id="LR134405">
    <property type="protein sequence ID" value="VEH65858.1"/>
    <property type="molecule type" value="Genomic_DNA"/>
</dbReference>
<dbReference type="InterPro" id="IPR020598">
    <property type="entry name" value="rRNA_Ade_methylase_Trfase_N"/>
</dbReference>
<dbReference type="GO" id="GO:0052908">
    <property type="term" value="F:16S rRNA (adenine(1518)-N(6)/adenine(1519)-N(6))-dimethyltransferase activity"/>
    <property type="evidence" value="ECO:0007669"/>
    <property type="project" value="UniProtKB-EC"/>
</dbReference>
<dbReference type="GO" id="GO:0003723">
    <property type="term" value="F:RNA binding"/>
    <property type="evidence" value="ECO:0007669"/>
    <property type="project" value="UniProtKB-UniRule"/>
</dbReference>
<keyword evidence="3 5" id="KW-0949">S-adenosyl-L-methionine</keyword>
<name>A0A3S4U5E8_9PAST</name>
<dbReference type="Proteomes" id="UP000278733">
    <property type="component" value="Chromosome"/>
</dbReference>
<feature type="domain" description="Ribosomal RNA adenine methylase transferase N-terminal" evidence="6">
    <location>
        <begin position="25"/>
        <end position="86"/>
    </location>
</feature>
<dbReference type="PROSITE" id="PS51689">
    <property type="entry name" value="SAM_RNA_A_N6_MT"/>
    <property type="match status" value="1"/>
</dbReference>
<dbReference type="InterPro" id="IPR029063">
    <property type="entry name" value="SAM-dependent_MTases_sf"/>
</dbReference>
<dbReference type="SUPFAM" id="SSF53335">
    <property type="entry name" value="S-adenosyl-L-methionine-dependent methyltransferases"/>
    <property type="match status" value="1"/>
</dbReference>
<dbReference type="SMART" id="SM00650">
    <property type="entry name" value="rADc"/>
    <property type="match status" value="1"/>
</dbReference>
<evidence type="ECO:0000256" key="2">
    <source>
        <dbReference type="ARBA" id="ARBA00022679"/>
    </source>
</evidence>
<keyword evidence="1 5" id="KW-0489">Methyltransferase</keyword>
<dbReference type="GO" id="GO:0005829">
    <property type="term" value="C:cytosol"/>
    <property type="evidence" value="ECO:0007669"/>
    <property type="project" value="TreeGrafter"/>
</dbReference>
<feature type="binding site" evidence="5">
    <location>
        <position position="20"/>
    </location>
    <ligand>
        <name>S-adenosyl-L-methionine</name>
        <dbReference type="ChEBI" id="CHEBI:59789"/>
    </ligand>
</feature>
<dbReference type="KEGG" id="rpne:NCTC8284_01010"/>
<dbReference type="PANTHER" id="PTHR11727:SF7">
    <property type="entry name" value="DIMETHYLADENOSINE TRANSFERASE-RELATED"/>
    <property type="match status" value="1"/>
</dbReference>
<dbReference type="InterPro" id="IPR020596">
    <property type="entry name" value="rRNA_Ade_Mease_Trfase_CS"/>
</dbReference>
<dbReference type="AlphaFoldDB" id="A0A3S4U5E8"/>
<keyword evidence="4 5" id="KW-0694">RNA-binding</keyword>
<evidence type="ECO:0000313" key="7">
    <source>
        <dbReference type="EMBL" id="VEH65858.1"/>
    </source>
</evidence>
<reference evidence="7 8" key="1">
    <citation type="submission" date="2018-12" db="EMBL/GenBank/DDBJ databases">
        <authorList>
            <consortium name="Pathogen Informatics"/>
        </authorList>
    </citation>
    <scope>NUCLEOTIDE SEQUENCE [LARGE SCALE GENOMIC DNA]</scope>
    <source>
        <strain evidence="7 8">NCTC8284</strain>
    </source>
</reference>
<feature type="binding site" evidence="5">
    <location>
        <position position="45"/>
    </location>
    <ligand>
        <name>S-adenosyl-L-methionine</name>
        <dbReference type="ChEBI" id="CHEBI:59789"/>
    </ligand>
</feature>
<evidence type="ECO:0000256" key="3">
    <source>
        <dbReference type="ARBA" id="ARBA00022691"/>
    </source>
</evidence>
<evidence type="ECO:0000259" key="6">
    <source>
        <dbReference type="SMART" id="SM00650"/>
    </source>
</evidence>
<dbReference type="EC" id="2.1.1.182" evidence="7"/>
<keyword evidence="2 5" id="KW-0808">Transferase</keyword>
<feature type="binding site" evidence="5">
    <location>
        <position position="18"/>
    </location>
    <ligand>
        <name>S-adenosyl-L-methionine</name>
        <dbReference type="ChEBI" id="CHEBI:59789"/>
    </ligand>
</feature>
<dbReference type="PANTHER" id="PTHR11727">
    <property type="entry name" value="DIMETHYLADENOSINE TRANSFERASE"/>
    <property type="match status" value="1"/>
</dbReference>
<gene>
    <name evidence="7" type="primary">rsmA_1</name>
    <name evidence="7" type="ORF">NCTC8284_01010</name>
</gene>
<dbReference type="InterPro" id="IPR001737">
    <property type="entry name" value="KsgA/Erm"/>
</dbReference>
<comment type="similarity">
    <text evidence="5">Belongs to the class I-like SAM-binding methyltransferase superfamily. rRNA adenine N(6)-methyltransferase family.</text>
</comment>
<evidence type="ECO:0000256" key="4">
    <source>
        <dbReference type="ARBA" id="ARBA00022884"/>
    </source>
</evidence>
<dbReference type="EC" id="2.1.1.-" evidence="7"/>
<feature type="binding site" evidence="5">
    <location>
        <position position="66"/>
    </location>
    <ligand>
        <name>S-adenosyl-L-methionine</name>
        <dbReference type="ChEBI" id="CHEBI:59789"/>
    </ligand>
</feature>
<protein>
    <submittedName>
        <fullName evidence="7">Ribosomal RNA small subunit methyltransferase A</fullName>
        <ecNumber evidence="7">2.1.1.-</ecNumber>
        <ecNumber evidence="7">2.1.1.182</ecNumber>
    </submittedName>
</protein>
<proteinExistence type="inferred from homology"/>
<comment type="caution">
    <text evidence="5">Lacks conserved residue(s) required for the propagation of feature annotation.</text>
</comment>
<dbReference type="Gene3D" id="3.40.50.150">
    <property type="entry name" value="Vaccinia Virus protein VP39"/>
    <property type="match status" value="1"/>
</dbReference>
<evidence type="ECO:0000256" key="1">
    <source>
        <dbReference type="ARBA" id="ARBA00022603"/>
    </source>
</evidence>
<accession>A0A3S4U5E8</accession>
<evidence type="ECO:0000313" key="8">
    <source>
        <dbReference type="Proteomes" id="UP000278733"/>
    </source>
</evidence>
<organism evidence="7 8">
    <name type="scientific">Rodentibacter pneumotropicus</name>
    <dbReference type="NCBI Taxonomy" id="758"/>
    <lineage>
        <taxon>Bacteria</taxon>
        <taxon>Pseudomonadati</taxon>
        <taxon>Pseudomonadota</taxon>
        <taxon>Gammaproteobacteria</taxon>
        <taxon>Pasteurellales</taxon>
        <taxon>Pasteurellaceae</taxon>
        <taxon>Rodentibacter</taxon>
    </lineage>
</organism>
<dbReference type="Pfam" id="PF00398">
    <property type="entry name" value="RrnaAD"/>
    <property type="match status" value="1"/>
</dbReference>
<dbReference type="PROSITE" id="PS01131">
    <property type="entry name" value="RRNA_A_DIMETH"/>
    <property type="match status" value="1"/>
</dbReference>
<sequence length="86" mass="9827">MSSKKHLGHTARKRFGQNFLHDNNVIQNIVAAIYPQKDQFLLEIGPGLGALTEPVAEQVDRLTVVELDRDLAERLRHHPFYITKLP</sequence>